<gene>
    <name evidence="2" type="ORF">SHI21_07005</name>
</gene>
<evidence type="ECO:0000256" key="1">
    <source>
        <dbReference type="SAM" id="SignalP"/>
    </source>
</evidence>
<name>A0ABU5VSA6_9BACT</name>
<keyword evidence="3" id="KW-1185">Reference proteome</keyword>
<accession>A0ABU5VSA6</accession>
<reference evidence="2 3" key="1">
    <citation type="submission" date="2023-11" db="EMBL/GenBank/DDBJ databases">
        <title>A Novel Polar Bacteriovorax (B. antarcticus) Isolated from the Biocrust in Antarctica.</title>
        <authorList>
            <person name="Mun W."/>
            <person name="Choi S.Y."/>
            <person name="Mitchell R.J."/>
        </authorList>
    </citation>
    <scope>NUCLEOTIDE SEQUENCE [LARGE SCALE GENOMIC DNA]</scope>
    <source>
        <strain evidence="2 3">PP10</strain>
    </source>
</reference>
<dbReference type="Proteomes" id="UP001302274">
    <property type="component" value="Unassembled WGS sequence"/>
</dbReference>
<feature type="chain" id="PRO_5045332917" evidence="1">
    <location>
        <begin position="19"/>
        <end position="794"/>
    </location>
</feature>
<evidence type="ECO:0000313" key="3">
    <source>
        <dbReference type="Proteomes" id="UP001302274"/>
    </source>
</evidence>
<feature type="signal peptide" evidence="1">
    <location>
        <begin position="1"/>
        <end position="18"/>
    </location>
</feature>
<dbReference type="RefSeq" id="WP_323575584.1">
    <property type="nucleotide sequence ID" value="NZ_JAYGJQ010000001.1"/>
</dbReference>
<keyword evidence="1" id="KW-0732">Signal</keyword>
<comment type="caution">
    <text evidence="2">The sequence shown here is derived from an EMBL/GenBank/DDBJ whole genome shotgun (WGS) entry which is preliminary data.</text>
</comment>
<dbReference type="EMBL" id="JAYGJQ010000001">
    <property type="protein sequence ID" value="MEA9355941.1"/>
    <property type="molecule type" value="Genomic_DNA"/>
</dbReference>
<protein>
    <submittedName>
        <fullName evidence="2">Uncharacterized protein</fullName>
    </submittedName>
</protein>
<evidence type="ECO:0000313" key="2">
    <source>
        <dbReference type="EMBL" id="MEA9355941.1"/>
    </source>
</evidence>
<proteinExistence type="predicted"/>
<sequence length="794" mass="88045">MKKLTVLFIMLTASFALRADEGVRPSRLLLSSFANQCPQVVTRNVTATLLSLQSLYSTIEELKKDTNCGGAVAFSAAVGRYTSLYESFETQSSEEHDRAALEKKIALYTGLLNDSSLGSTQKDYLQTEIVSSQASLVNVNSNLTRFSNFSGKEARVADQLVRAADDFLTELQTTQGNACYQKNTAKISSIMSNALLVTAAFASGGTSLALAGGAVIVKAVGKHVSELKYNKALDKLQDIEMPTALRCVSQALTDQYCATNETQELISDRIDSINSTGAGYEGINLLSYQLKPLSSWLEEVYSGSAITSEGDLTNREKSEIQAEFLRKADTYLETFGSIKRKFFLTLENENNLKTAISQNIECLVNLLSYPSLNPCAGMMAESSIENPIFTTYSRSLLAYELYEPGLHTVIPLCGEIPCTSFAAYVNYYKLPVTINDWDRVIKNASGIVQSTKNLVNLERSKMISVDAYSIIVNAKRELKGETSPLVGLKKIVANADRITKYLSALGCKQNADCEGQNNNYAAEIKNIAKTKQLTNYIIALVNEGMIPRTIPDEVLPPECAKNKPSSAFIDSDDILEIKGFQITSCISKILKLQERGTVVYFSKVRYMVSYEMEARLLNNDLGAGVVNVINSTKLDLVQSILNSYSTGDSSISLAELNISLESAQNNSKETLNSFFDFFKKNVIESLKSEKVTQIEKNDLCFRILPYVYSAKESFIKDIYPVCSKAQFSAYKNGPVIRFTDYVSETPRSGLKKASYDLVNPQDMTKFFCGYRKYNRANLLIDEQNKQRRKQQKLE</sequence>
<organism evidence="2 3">
    <name type="scientific">Bacteriovorax antarcticus</name>
    <dbReference type="NCBI Taxonomy" id="3088717"/>
    <lineage>
        <taxon>Bacteria</taxon>
        <taxon>Pseudomonadati</taxon>
        <taxon>Bdellovibrionota</taxon>
        <taxon>Bacteriovoracia</taxon>
        <taxon>Bacteriovoracales</taxon>
        <taxon>Bacteriovoracaceae</taxon>
        <taxon>Bacteriovorax</taxon>
    </lineage>
</organism>